<organism evidence="2">
    <name type="scientific">marine metagenome</name>
    <dbReference type="NCBI Taxonomy" id="408172"/>
    <lineage>
        <taxon>unclassified sequences</taxon>
        <taxon>metagenomes</taxon>
        <taxon>ecological metagenomes</taxon>
    </lineage>
</organism>
<gene>
    <name evidence="2" type="ORF">METZ01_LOCUS381059</name>
</gene>
<reference evidence="2" key="1">
    <citation type="submission" date="2018-05" db="EMBL/GenBank/DDBJ databases">
        <authorList>
            <person name="Lanie J.A."/>
            <person name="Ng W.-L."/>
            <person name="Kazmierczak K.M."/>
            <person name="Andrzejewski T.M."/>
            <person name="Davidsen T.M."/>
            <person name="Wayne K.J."/>
            <person name="Tettelin H."/>
            <person name="Glass J.I."/>
            <person name="Rusch D."/>
            <person name="Podicherti R."/>
            <person name="Tsui H.-C.T."/>
            <person name="Winkler M.E."/>
        </authorList>
    </citation>
    <scope>NUCLEOTIDE SEQUENCE</scope>
</reference>
<accession>A0A382U2Q9</accession>
<feature type="non-terminal residue" evidence="2">
    <location>
        <position position="39"/>
    </location>
</feature>
<proteinExistence type="predicted"/>
<evidence type="ECO:0000313" key="2">
    <source>
        <dbReference type="EMBL" id="SVD28205.1"/>
    </source>
</evidence>
<evidence type="ECO:0000256" key="1">
    <source>
        <dbReference type="SAM" id="MobiDB-lite"/>
    </source>
</evidence>
<sequence>MVERLLWEQEVASSNPAAPTNGEAVQVASSTDCKSAGYT</sequence>
<feature type="region of interest" description="Disordered" evidence="1">
    <location>
        <begin position="13"/>
        <end position="39"/>
    </location>
</feature>
<dbReference type="AlphaFoldDB" id="A0A382U2Q9"/>
<feature type="compositionally biased region" description="Polar residues" evidence="1">
    <location>
        <begin position="27"/>
        <end position="39"/>
    </location>
</feature>
<protein>
    <submittedName>
        <fullName evidence="2">Uncharacterized protein</fullName>
    </submittedName>
</protein>
<dbReference type="AntiFam" id="ANF00010">
    <property type="entry name" value="tRNA translation"/>
</dbReference>
<dbReference type="EMBL" id="UINC01140834">
    <property type="protein sequence ID" value="SVD28205.1"/>
    <property type="molecule type" value="Genomic_DNA"/>
</dbReference>
<name>A0A382U2Q9_9ZZZZ</name>